<accession>A0ABY7FP70</accession>
<protein>
    <submittedName>
        <fullName evidence="1">Uncharacterized protein</fullName>
    </submittedName>
</protein>
<evidence type="ECO:0000313" key="2">
    <source>
        <dbReference type="Proteomes" id="UP001164746"/>
    </source>
</evidence>
<sequence length="127" mass="14389">MPLQTNEHKTTYQGGHGIWWLQFSCPPLLADRCQQTLCSPLAPHQEARICNLLPYGHRNERKQWLFNDIKQHPTARRRCVERTDRGGLGGNILKNRLGSGECPTPGDKNIGAYLVLGQIEETNCIQL</sequence>
<dbReference type="EMBL" id="CP111023">
    <property type="protein sequence ID" value="WAR22654.1"/>
    <property type="molecule type" value="Genomic_DNA"/>
</dbReference>
<keyword evidence="2" id="KW-1185">Reference proteome</keyword>
<gene>
    <name evidence="1" type="ORF">MAR_016628</name>
</gene>
<proteinExistence type="predicted"/>
<dbReference type="Proteomes" id="UP001164746">
    <property type="component" value="Chromosome 12"/>
</dbReference>
<reference evidence="1" key="1">
    <citation type="submission" date="2022-11" db="EMBL/GenBank/DDBJ databases">
        <title>Centuries of genome instability and evolution in soft-shell clam transmissible cancer (bioRxiv).</title>
        <authorList>
            <person name="Hart S.F.M."/>
            <person name="Yonemitsu M.A."/>
            <person name="Giersch R.M."/>
            <person name="Beal B.F."/>
            <person name="Arriagada G."/>
            <person name="Davis B.W."/>
            <person name="Ostrander E.A."/>
            <person name="Goff S.P."/>
            <person name="Metzger M.J."/>
        </authorList>
    </citation>
    <scope>NUCLEOTIDE SEQUENCE</scope>
    <source>
        <strain evidence="1">MELC-2E11</strain>
        <tissue evidence="1">Siphon/mantle</tissue>
    </source>
</reference>
<name>A0ABY7FP70_MYAAR</name>
<organism evidence="1 2">
    <name type="scientific">Mya arenaria</name>
    <name type="common">Soft-shell clam</name>
    <dbReference type="NCBI Taxonomy" id="6604"/>
    <lineage>
        <taxon>Eukaryota</taxon>
        <taxon>Metazoa</taxon>
        <taxon>Spiralia</taxon>
        <taxon>Lophotrochozoa</taxon>
        <taxon>Mollusca</taxon>
        <taxon>Bivalvia</taxon>
        <taxon>Autobranchia</taxon>
        <taxon>Heteroconchia</taxon>
        <taxon>Euheterodonta</taxon>
        <taxon>Imparidentia</taxon>
        <taxon>Neoheterodontei</taxon>
        <taxon>Myida</taxon>
        <taxon>Myoidea</taxon>
        <taxon>Myidae</taxon>
        <taxon>Mya</taxon>
    </lineage>
</organism>
<feature type="non-terminal residue" evidence="1">
    <location>
        <position position="1"/>
    </location>
</feature>
<evidence type="ECO:0000313" key="1">
    <source>
        <dbReference type="EMBL" id="WAR22654.1"/>
    </source>
</evidence>